<evidence type="ECO:0000256" key="3">
    <source>
        <dbReference type="ARBA" id="ARBA00022842"/>
    </source>
</evidence>
<dbReference type="Gene3D" id="1.10.600.10">
    <property type="entry name" value="Farnesyl Diphosphate Synthase"/>
    <property type="match status" value="1"/>
</dbReference>
<name>A0AA89AXH5_9ASTE</name>
<dbReference type="PANTHER" id="PTHR31739:SF4">
    <property type="entry name" value="ENT-COPALYL DIPHOSPHATE SYNTHASE, CHLOROPLASTIC"/>
    <property type="match status" value="1"/>
</dbReference>
<dbReference type="Proteomes" id="UP001188597">
    <property type="component" value="Unassembled WGS sequence"/>
</dbReference>
<dbReference type="InterPro" id="IPR008949">
    <property type="entry name" value="Isoprenoid_synthase_dom_sf"/>
</dbReference>
<gene>
    <name evidence="4" type="ORF">RJ639_004774</name>
</gene>
<dbReference type="GO" id="GO:0009507">
    <property type="term" value="C:chloroplast"/>
    <property type="evidence" value="ECO:0007669"/>
    <property type="project" value="TreeGrafter"/>
</dbReference>
<organism evidence="4 5">
    <name type="scientific">Escallonia herrerae</name>
    <dbReference type="NCBI Taxonomy" id="1293975"/>
    <lineage>
        <taxon>Eukaryota</taxon>
        <taxon>Viridiplantae</taxon>
        <taxon>Streptophyta</taxon>
        <taxon>Embryophyta</taxon>
        <taxon>Tracheophyta</taxon>
        <taxon>Spermatophyta</taxon>
        <taxon>Magnoliopsida</taxon>
        <taxon>eudicotyledons</taxon>
        <taxon>Gunneridae</taxon>
        <taxon>Pentapetalae</taxon>
        <taxon>asterids</taxon>
        <taxon>campanulids</taxon>
        <taxon>Escalloniales</taxon>
        <taxon>Escalloniaceae</taxon>
        <taxon>Escallonia</taxon>
    </lineage>
</organism>
<dbReference type="InterPro" id="IPR050148">
    <property type="entry name" value="Terpene_synthase-like"/>
</dbReference>
<evidence type="ECO:0000256" key="1">
    <source>
        <dbReference type="ARBA" id="ARBA00001946"/>
    </source>
</evidence>
<dbReference type="AlphaFoldDB" id="A0AA89AXH5"/>
<dbReference type="EMBL" id="JAVXUP010000942">
    <property type="protein sequence ID" value="KAK3018362.1"/>
    <property type="molecule type" value="Genomic_DNA"/>
</dbReference>
<keyword evidence="3" id="KW-0460">Magnesium</keyword>
<evidence type="ECO:0008006" key="6">
    <source>
        <dbReference type="Google" id="ProtNLM"/>
    </source>
</evidence>
<dbReference type="GO" id="GO:0010333">
    <property type="term" value="F:terpene synthase activity"/>
    <property type="evidence" value="ECO:0007669"/>
    <property type="project" value="InterPro"/>
</dbReference>
<dbReference type="GO" id="GO:0009686">
    <property type="term" value="P:gibberellin biosynthetic process"/>
    <property type="evidence" value="ECO:0007669"/>
    <property type="project" value="TreeGrafter"/>
</dbReference>
<evidence type="ECO:0000313" key="4">
    <source>
        <dbReference type="EMBL" id="KAK3018362.1"/>
    </source>
</evidence>
<dbReference type="PANTHER" id="PTHR31739">
    <property type="entry name" value="ENT-COPALYL DIPHOSPHATE SYNTHASE, CHLOROPLASTIC"/>
    <property type="match status" value="1"/>
</dbReference>
<sequence length="138" mass="16185">MRHTIVYRWYEECNLGELGMSQRSLLLQFYLVTASFFETERSKERLAWAKTAMLVETIMSYFGREEVSREQRRASVQEFKNSSNTGYATNGRYKRGRGFVETLLRTLNQLALDTLVAHSKDIHNHLHHAVSRNPQVSW</sequence>
<comment type="cofactor">
    <cofactor evidence="1">
        <name>Mg(2+)</name>
        <dbReference type="ChEBI" id="CHEBI:18420"/>
    </cofactor>
</comment>
<evidence type="ECO:0000313" key="5">
    <source>
        <dbReference type="Proteomes" id="UP001188597"/>
    </source>
</evidence>
<keyword evidence="2" id="KW-0479">Metal-binding</keyword>
<proteinExistence type="predicted"/>
<evidence type="ECO:0000256" key="2">
    <source>
        <dbReference type="ARBA" id="ARBA00022723"/>
    </source>
</evidence>
<dbReference type="GO" id="GO:0000287">
    <property type="term" value="F:magnesium ion binding"/>
    <property type="evidence" value="ECO:0007669"/>
    <property type="project" value="TreeGrafter"/>
</dbReference>
<comment type="caution">
    <text evidence="4">The sequence shown here is derived from an EMBL/GenBank/DDBJ whole genome shotgun (WGS) entry which is preliminary data.</text>
</comment>
<accession>A0AA89AXH5</accession>
<reference evidence="4" key="1">
    <citation type="submission" date="2022-12" db="EMBL/GenBank/DDBJ databases">
        <title>Draft genome assemblies for two species of Escallonia (Escalloniales).</title>
        <authorList>
            <person name="Chanderbali A."/>
            <person name="Dervinis C."/>
            <person name="Anghel I."/>
            <person name="Soltis D."/>
            <person name="Soltis P."/>
            <person name="Zapata F."/>
        </authorList>
    </citation>
    <scope>NUCLEOTIDE SEQUENCE</scope>
    <source>
        <strain evidence="4">UCBG64.0493</strain>
        <tissue evidence="4">Leaf</tissue>
    </source>
</reference>
<dbReference type="SUPFAM" id="SSF48576">
    <property type="entry name" value="Terpenoid synthases"/>
    <property type="match status" value="1"/>
</dbReference>
<keyword evidence="5" id="KW-1185">Reference proteome</keyword>
<protein>
    <recommendedName>
        <fullName evidence="6">Terpene synthase metal-binding domain-containing protein</fullName>
    </recommendedName>
</protein>